<protein>
    <submittedName>
        <fullName evidence="2">Type I phosphodiesterase/nucleotide pyrophosphatase</fullName>
    </submittedName>
</protein>
<sequence>MPSRGSGPDTLLVGLDAACEPVLDRLFAAGADLPHLRSILDDGASGPLESQIPPWTASAWPSLYTGTNPGKHGVFGFLDFDGYDWDVVNATDVRERALWELLDSQGLSSVVVNVPVTHPPREFDGALVPGYVAPDDPTCYPAGLLDEVRDSIGAYRVYPRHTGGSDTTTDEKITEYRDTIEMRGDAFRYLEDRFAPDFGFVEFQATDTVFHECPGDFDAVRAVYEAVDEQVGAILDACDPATVVIASDHGIGEYTGYDVRLNTILRDAGFTETARGGRGMPSWDVIRDDQFLGDGSGDEGDERDSDSSARGSNDTEPSVLERAMETAARAGVTSQRVGRVLERLGLAEIVVRHVPKGMIRAGTEQVDFPASQAYARSHIECGIRLNVAGREPDGVVPREEYDAVRETIIELLSDLETPDGKPAFDDVAPRESYFEGGEAERAVDVVIVPRAFDQFLSTQLRETAFGPPTEPYNHKRDGLIAATGERIDEEASLAGAHLFDVAPTVLATLGLARGEHMDGDVLSVVESVGERAYPEVDERDREATDERAVEQRLSDLGYLQE</sequence>
<evidence type="ECO:0000313" key="2">
    <source>
        <dbReference type="EMBL" id="EMA45363.1"/>
    </source>
</evidence>
<accession>M0MJ36</accession>
<dbReference type="OrthoDB" id="33550at2157"/>
<evidence type="ECO:0000256" key="1">
    <source>
        <dbReference type="SAM" id="MobiDB-lite"/>
    </source>
</evidence>
<dbReference type="PATRIC" id="fig|1227455.4.peg.1439"/>
<dbReference type="InterPro" id="IPR002591">
    <property type="entry name" value="Phosphodiest/P_Trfase"/>
</dbReference>
<dbReference type="InterPro" id="IPR017850">
    <property type="entry name" value="Alkaline_phosphatase_core_sf"/>
</dbReference>
<reference evidence="2 3" key="1">
    <citation type="journal article" date="2014" name="PLoS Genet.">
        <title>Phylogenetically driven sequencing of extremely halophilic archaea reveals strategies for static and dynamic osmo-response.</title>
        <authorList>
            <person name="Becker E.A."/>
            <person name="Seitzer P.M."/>
            <person name="Tritt A."/>
            <person name="Larsen D."/>
            <person name="Krusor M."/>
            <person name="Yao A.I."/>
            <person name="Wu D."/>
            <person name="Madern D."/>
            <person name="Eisen J.A."/>
            <person name="Darling A.E."/>
            <person name="Facciotti M.T."/>
        </authorList>
    </citation>
    <scope>NUCLEOTIDE SEQUENCE [LARGE SCALE GENOMIC DNA]</scope>
    <source>
        <strain evidence="2 3">DSM 5350</strain>
    </source>
</reference>
<dbReference type="Pfam" id="PF01663">
    <property type="entry name" value="Phosphodiest"/>
    <property type="match status" value="1"/>
</dbReference>
<feature type="region of interest" description="Disordered" evidence="1">
    <location>
        <begin position="533"/>
        <end position="561"/>
    </location>
</feature>
<feature type="compositionally biased region" description="Basic and acidic residues" evidence="1">
    <location>
        <begin position="533"/>
        <end position="553"/>
    </location>
</feature>
<dbReference type="InParanoid" id="M0MJ36"/>
<dbReference type="RefSeq" id="WP_006077268.1">
    <property type="nucleotide sequence ID" value="NZ_AOMD01000018.1"/>
</dbReference>
<dbReference type="STRING" id="1227455.C449_07050"/>
<proteinExistence type="predicted"/>
<dbReference type="SUPFAM" id="SSF53649">
    <property type="entry name" value="Alkaline phosphatase-like"/>
    <property type="match status" value="1"/>
</dbReference>
<organism evidence="2 3">
    <name type="scientific">Halococcus saccharolyticus DSM 5350</name>
    <dbReference type="NCBI Taxonomy" id="1227455"/>
    <lineage>
        <taxon>Archaea</taxon>
        <taxon>Methanobacteriati</taxon>
        <taxon>Methanobacteriota</taxon>
        <taxon>Stenosarchaea group</taxon>
        <taxon>Halobacteria</taxon>
        <taxon>Halobacteriales</taxon>
        <taxon>Halococcaceae</taxon>
        <taxon>Halococcus</taxon>
    </lineage>
</organism>
<comment type="caution">
    <text evidence="2">The sequence shown here is derived from an EMBL/GenBank/DDBJ whole genome shotgun (WGS) entry which is preliminary data.</text>
</comment>
<evidence type="ECO:0000313" key="3">
    <source>
        <dbReference type="Proteomes" id="UP000011669"/>
    </source>
</evidence>
<dbReference type="AlphaFoldDB" id="M0MJ36"/>
<feature type="region of interest" description="Disordered" evidence="1">
    <location>
        <begin position="289"/>
        <end position="319"/>
    </location>
</feature>
<gene>
    <name evidence="2" type="ORF">C449_07050</name>
</gene>
<dbReference type="Gene3D" id="3.40.720.10">
    <property type="entry name" value="Alkaline Phosphatase, subunit A"/>
    <property type="match status" value="1"/>
</dbReference>
<keyword evidence="3" id="KW-1185">Reference proteome</keyword>
<dbReference type="EMBL" id="AOMD01000018">
    <property type="protein sequence ID" value="EMA45363.1"/>
    <property type="molecule type" value="Genomic_DNA"/>
</dbReference>
<dbReference type="Proteomes" id="UP000011669">
    <property type="component" value="Unassembled WGS sequence"/>
</dbReference>
<name>M0MJ36_9EURY</name>